<name>A0A9D1LRU0_9FIRM</name>
<evidence type="ECO:0000313" key="3">
    <source>
        <dbReference type="Proteomes" id="UP000824123"/>
    </source>
</evidence>
<dbReference type="Pfam" id="PF01909">
    <property type="entry name" value="NTP_transf_2"/>
    <property type="match status" value="1"/>
</dbReference>
<accession>A0A9D1LRU0</accession>
<proteinExistence type="predicted"/>
<dbReference type="EMBL" id="DVNK01000039">
    <property type="protein sequence ID" value="HIU46885.1"/>
    <property type="molecule type" value="Genomic_DNA"/>
</dbReference>
<dbReference type="InterPro" id="IPR043519">
    <property type="entry name" value="NT_sf"/>
</dbReference>
<dbReference type="AlphaFoldDB" id="A0A9D1LRU0"/>
<reference evidence="2" key="2">
    <citation type="journal article" date="2021" name="PeerJ">
        <title>Extensive microbial diversity within the chicken gut microbiome revealed by metagenomics and culture.</title>
        <authorList>
            <person name="Gilroy R."/>
            <person name="Ravi A."/>
            <person name="Getino M."/>
            <person name="Pursley I."/>
            <person name="Horton D.L."/>
            <person name="Alikhan N.F."/>
            <person name="Baker D."/>
            <person name="Gharbi K."/>
            <person name="Hall N."/>
            <person name="Watson M."/>
            <person name="Adriaenssens E.M."/>
            <person name="Foster-Nyarko E."/>
            <person name="Jarju S."/>
            <person name="Secka A."/>
            <person name="Antonio M."/>
            <person name="Oren A."/>
            <person name="Chaudhuri R.R."/>
            <person name="La Ragione R."/>
            <person name="Hildebrand F."/>
            <person name="Pallen M.J."/>
        </authorList>
    </citation>
    <scope>NUCLEOTIDE SEQUENCE</scope>
    <source>
        <strain evidence="2">ChiSxjej2B14-8506</strain>
    </source>
</reference>
<dbReference type="SUPFAM" id="SSF81301">
    <property type="entry name" value="Nucleotidyltransferase"/>
    <property type="match status" value="1"/>
</dbReference>
<reference evidence="2" key="1">
    <citation type="submission" date="2020-10" db="EMBL/GenBank/DDBJ databases">
        <authorList>
            <person name="Gilroy R."/>
        </authorList>
    </citation>
    <scope>NUCLEOTIDE SEQUENCE</scope>
    <source>
        <strain evidence="2">ChiSxjej2B14-8506</strain>
    </source>
</reference>
<dbReference type="Gene3D" id="3.30.460.10">
    <property type="entry name" value="Beta Polymerase, domain 2"/>
    <property type="match status" value="1"/>
</dbReference>
<evidence type="ECO:0000313" key="2">
    <source>
        <dbReference type="EMBL" id="HIU46885.1"/>
    </source>
</evidence>
<comment type="caution">
    <text evidence="2">The sequence shown here is derived from an EMBL/GenBank/DDBJ whole genome shotgun (WGS) entry which is preliminary data.</text>
</comment>
<organism evidence="2 3">
    <name type="scientific">Candidatus Fimadaptatus faecigallinarum</name>
    <dbReference type="NCBI Taxonomy" id="2840814"/>
    <lineage>
        <taxon>Bacteria</taxon>
        <taxon>Bacillati</taxon>
        <taxon>Bacillota</taxon>
        <taxon>Clostridia</taxon>
        <taxon>Eubacteriales</taxon>
        <taxon>Candidatus Fimadaptatus</taxon>
    </lineage>
</organism>
<evidence type="ECO:0000259" key="1">
    <source>
        <dbReference type="Pfam" id="PF01909"/>
    </source>
</evidence>
<dbReference type="GO" id="GO:0016779">
    <property type="term" value="F:nucleotidyltransferase activity"/>
    <property type="evidence" value="ECO:0007669"/>
    <property type="project" value="InterPro"/>
</dbReference>
<dbReference type="InterPro" id="IPR002934">
    <property type="entry name" value="Polymerase_NTP_transf_dom"/>
</dbReference>
<dbReference type="Proteomes" id="UP000824123">
    <property type="component" value="Unassembled WGS sequence"/>
</dbReference>
<sequence length="279" mass="30415">MASTSKADNVIRQVADGLAAAPGIDAIVLGGSRATGTATESSDIDIGIYYNESFDMAAFRTLGMALDDARRPDCITDIGEWGPWINGGGWLTVDGMAVDLLLRDTGKVARCIDDCIAGKLTIDYQCGHPFGFVNSIYMGEVYLCQPLCEHTGALAALKRRLEPYPETYRREAMAKFLWECDFSLMCGRKAASKRDVLYASGSLFRSAVALVYALYAHYRMYCLNEKGCLKRLVASDVALPDGFAATLEGACALTGDNIAQAFDAVQRMYEDVRRICAQQ</sequence>
<gene>
    <name evidence="2" type="ORF">IAC59_06465</name>
</gene>
<feature type="domain" description="Polymerase nucleotidyl transferase" evidence="1">
    <location>
        <begin position="12"/>
        <end position="55"/>
    </location>
</feature>
<dbReference type="CDD" id="cd05403">
    <property type="entry name" value="NT_KNTase_like"/>
    <property type="match status" value="1"/>
</dbReference>
<protein>
    <submittedName>
        <fullName evidence="2">Nucleotidyltransferase domain-containing protein</fullName>
    </submittedName>
</protein>